<keyword evidence="2" id="KW-1185">Reference proteome</keyword>
<dbReference type="EMBL" id="JBBYAK010000002">
    <property type="protein sequence ID" value="MEL3959478.1"/>
    <property type="molecule type" value="Genomic_DNA"/>
</dbReference>
<proteinExistence type="predicted"/>
<protein>
    <submittedName>
        <fullName evidence="1">Uncharacterized protein</fullName>
    </submittedName>
</protein>
<dbReference type="RefSeq" id="WP_342021113.1">
    <property type="nucleotide sequence ID" value="NZ_JBBYAK010000002.1"/>
</dbReference>
<sequence>MEFKDFRKTLQENFEEMSKESDYLFEVDLDKDELWNLYLDSFPEGSNPIYRERREYDCSCCRQFIKNIGNAVVIKDNQVKTIWDFETNSDKFQPVVDALSKYIKTKMVSDIWVSKLKKIGTDHNFEQLENGNVIEWDHFYLELPDKFVDRSSKSEAEIKGSLRDTRNVFKRSLEEITEDSLLTVLELISQNSLYRGEEWKNVLTQFLKYKREFDKLETNEERENYTWEQSVKVGGVIGRIRNHSIGTLLVNISEGMNLDTAVKKYEVIVAPSNYKRPKAIYTKKMLEDAKNTIEELGYLDSLQRRYATLDDIDVNNILFSNKDSAKRISGMDVFEEMLSEVSVNPRKFSKVEEVSIENFVGNVLPTAKEIEVFLENKHSSNMVSLIAPENKESKTMFKWNNGFSWAYSGNITDSDIKERVKTAGGNVEGVLRFSIQWNDGNFNGNDFDAHCIEPSGNEIYFGNKYNRSTTGELDVDIISPRRNTPAVENITWADKNRMEIGKYRFFVHNFSHKGGRDGFKAEIEFDGQIYMFEYNKELRQEERVEVAEVTFDGSTFTIKGKLPSNVSSREVWNLKTNQFVPVSVIMYSPNYWDEQKGVGHKHYFFMLKNCLNPENPNGFYNEFLKEDLVKHKRVFEALGSKMAVKEVDDQLSGLGFSSTKRNELIVKVKGKSERILKVKF</sequence>
<accession>A0ABU9K3T6</accession>
<organism evidence="1 2">
    <name type="scientific">Caldifermentibacillus hisashii</name>
    <dbReference type="NCBI Taxonomy" id="996558"/>
    <lineage>
        <taxon>Bacteria</taxon>
        <taxon>Bacillati</taxon>
        <taxon>Bacillota</taxon>
        <taxon>Bacilli</taxon>
        <taxon>Bacillales</taxon>
        <taxon>Bacillaceae</taxon>
        <taxon>Caldifermentibacillus</taxon>
    </lineage>
</organism>
<evidence type="ECO:0000313" key="2">
    <source>
        <dbReference type="Proteomes" id="UP001459714"/>
    </source>
</evidence>
<comment type="caution">
    <text evidence="1">The sequence shown here is derived from an EMBL/GenBank/DDBJ whole genome shotgun (WGS) entry which is preliminary data.</text>
</comment>
<name>A0ABU9K3T6_9BACI</name>
<reference evidence="1 2" key="1">
    <citation type="submission" date="2024-03" db="EMBL/GenBank/DDBJ databases">
        <title>Bacilli Hybrid Assemblies.</title>
        <authorList>
            <person name="Kovac J."/>
        </authorList>
    </citation>
    <scope>NUCLEOTIDE SEQUENCE [LARGE SCALE GENOMIC DNA]</scope>
    <source>
        <strain evidence="1 2">FSL M8-0022</strain>
    </source>
</reference>
<evidence type="ECO:0000313" key="1">
    <source>
        <dbReference type="EMBL" id="MEL3959478.1"/>
    </source>
</evidence>
<dbReference type="Proteomes" id="UP001459714">
    <property type="component" value="Unassembled WGS sequence"/>
</dbReference>
<gene>
    <name evidence="1" type="ORF">NST17_20210</name>
</gene>